<accession>A0A412I8L6</accession>
<dbReference type="Proteomes" id="UP000283341">
    <property type="component" value="Unassembled WGS sequence"/>
</dbReference>
<proteinExistence type="predicted"/>
<reference evidence="1 2" key="1">
    <citation type="submission" date="2018-08" db="EMBL/GenBank/DDBJ databases">
        <title>A genome reference for cultivated species of the human gut microbiota.</title>
        <authorList>
            <person name="Zou Y."/>
            <person name="Xue W."/>
            <person name="Luo G."/>
        </authorList>
    </citation>
    <scope>NUCLEOTIDE SEQUENCE [LARGE SCALE GENOMIC DNA]</scope>
    <source>
        <strain evidence="1 2">AF22-3AC</strain>
    </source>
</reference>
<gene>
    <name evidence="1" type="ORF">DWX97_22495</name>
</gene>
<dbReference type="EMBL" id="QRVJ01000031">
    <property type="protein sequence ID" value="RGS33124.1"/>
    <property type="molecule type" value="Genomic_DNA"/>
</dbReference>
<protein>
    <submittedName>
        <fullName evidence="1">Uncharacterized protein</fullName>
    </submittedName>
</protein>
<evidence type="ECO:0000313" key="2">
    <source>
        <dbReference type="Proteomes" id="UP000283341"/>
    </source>
</evidence>
<name>A0A412I8L6_9BACE</name>
<comment type="caution">
    <text evidence="1">The sequence shown here is derived from an EMBL/GenBank/DDBJ whole genome shotgun (WGS) entry which is preliminary data.</text>
</comment>
<dbReference type="AlphaFoldDB" id="A0A412I8L6"/>
<organism evidence="1 2">
    <name type="scientific">Bacteroides cellulosilyticus</name>
    <dbReference type="NCBI Taxonomy" id="246787"/>
    <lineage>
        <taxon>Bacteria</taxon>
        <taxon>Pseudomonadati</taxon>
        <taxon>Bacteroidota</taxon>
        <taxon>Bacteroidia</taxon>
        <taxon>Bacteroidales</taxon>
        <taxon>Bacteroidaceae</taxon>
        <taxon>Bacteroides</taxon>
    </lineage>
</organism>
<evidence type="ECO:0000313" key="1">
    <source>
        <dbReference type="EMBL" id="RGS33124.1"/>
    </source>
</evidence>
<sequence>MEKLTFFFSKLTGMHFPARFILKNTTISLQQSIIKRTNMTILSAKPDIKHIITDSLFPNHLN</sequence>